<reference evidence="1 2" key="1">
    <citation type="submission" date="2023-06" db="EMBL/GenBank/DDBJ databases">
        <authorList>
            <person name="Oyuntsetseg B."/>
            <person name="Kim S.B."/>
        </authorList>
    </citation>
    <scope>NUCLEOTIDE SEQUENCE [LARGE SCALE GENOMIC DNA]</scope>
    <source>
        <strain evidence="1 2">2-15</strain>
    </source>
</reference>
<protein>
    <submittedName>
        <fullName evidence="1">Uncharacterized protein</fullName>
    </submittedName>
</protein>
<dbReference type="KEGG" id="acab:QRX50_24370"/>
<accession>A0A9Y2MW84</accession>
<dbReference type="AlphaFoldDB" id="A0A9Y2MW84"/>
<gene>
    <name evidence="1" type="ORF">QRX50_24370</name>
</gene>
<name>A0A9Y2MW84_9PSEU</name>
<dbReference type="RefSeq" id="WP_285974211.1">
    <property type="nucleotide sequence ID" value="NZ_CP127294.1"/>
</dbReference>
<proteinExistence type="predicted"/>
<keyword evidence="2" id="KW-1185">Reference proteome</keyword>
<evidence type="ECO:0000313" key="2">
    <source>
        <dbReference type="Proteomes" id="UP001236014"/>
    </source>
</evidence>
<dbReference type="EMBL" id="CP127294">
    <property type="protein sequence ID" value="WIX83665.1"/>
    <property type="molecule type" value="Genomic_DNA"/>
</dbReference>
<organism evidence="1 2">
    <name type="scientific">Amycolatopsis carbonis</name>
    <dbReference type="NCBI Taxonomy" id="715471"/>
    <lineage>
        <taxon>Bacteria</taxon>
        <taxon>Bacillati</taxon>
        <taxon>Actinomycetota</taxon>
        <taxon>Actinomycetes</taxon>
        <taxon>Pseudonocardiales</taxon>
        <taxon>Pseudonocardiaceae</taxon>
        <taxon>Amycolatopsis</taxon>
    </lineage>
</organism>
<sequence>MRLSGIKTSTANRKGKFLDASGRHGRVTSIACPAEVRPAGIA</sequence>
<evidence type="ECO:0000313" key="1">
    <source>
        <dbReference type="EMBL" id="WIX83665.1"/>
    </source>
</evidence>
<dbReference type="Proteomes" id="UP001236014">
    <property type="component" value="Chromosome"/>
</dbReference>